<reference evidence="3" key="1">
    <citation type="submission" date="2018-12" db="EMBL/GenBank/DDBJ databases">
        <authorList>
            <consortium name="PulseNet: The National Subtyping Network for Foodborne Disease Surveillance"/>
            <person name="Tarr C.L."/>
            <person name="Trees E."/>
            <person name="Katz L.S."/>
            <person name="Carleton-Romer H.A."/>
            <person name="Stroika S."/>
            <person name="Kucerova Z."/>
            <person name="Roache K.F."/>
            <person name="Sabol A.L."/>
            <person name="Besser J."/>
            <person name="Gerner-Smidt P."/>
        </authorList>
    </citation>
    <scope>NUCLEOTIDE SEQUENCE</scope>
    <source>
        <strain evidence="3">PNUSAS060203</strain>
    </source>
</reference>
<dbReference type="EMBL" id="AACYSG010000008">
    <property type="protein sequence ID" value="EAN6191897.1"/>
    <property type="molecule type" value="Genomic_DNA"/>
</dbReference>
<organism evidence="3">
    <name type="scientific">Salmonella enterica</name>
    <name type="common">Salmonella choleraesuis</name>
    <dbReference type="NCBI Taxonomy" id="28901"/>
    <lineage>
        <taxon>Bacteria</taxon>
        <taxon>Pseudomonadati</taxon>
        <taxon>Pseudomonadota</taxon>
        <taxon>Gammaproteobacteria</taxon>
        <taxon>Enterobacterales</taxon>
        <taxon>Enterobacteriaceae</taxon>
        <taxon>Salmonella</taxon>
    </lineage>
</organism>
<evidence type="ECO:0000313" key="3">
    <source>
        <dbReference type="EMBL" id="EAN6191897.1"/>
    </source>
</evidence>
<proteinExistence type="predicted"/>
<evidence type="ECO:0000256" key="1">
    <source>
        <dbReference type="SAM" id="Coils"/>
    </source>
</evidence>
<comment type="caution">
    <text evidence="3">The sequence shown here is derived from an EMBL/GenBank/DDBJ whole genome shotgun (WGS) entry which is preliminary data.</text>
</comment>
<sequence length="824" mass="89955">MSKYELKITGDNKDLKRSTKEAEEMLDNLANKAQGINLGAMGELSNFSGAIMNVGRAGGIAGMAVGAFAGIVLKMADAAVSVTRELRQTSNTIGLTVEQLQKMQGVASKTGFSVEKLGDMHKDLSEKMGAAVLEGGGVSDMIKEAGVNFRELTGILENGGDATDVLARVFYTMKSGGRTMDEIRAVMEDLVSDGSMLIPTFEELKTESNYLNEKAKQTVAVTSEMAKKHEEYEKKTKELGKAIDDLKVQTLTGVVDTLNKILSGLSLFAQELKAGNKYETPKLEGEDAARRDRLLDYFDGKGRAFKNSVYLNKNGPMDRNAFNKLIDHGYNPERYNAHDVTNKEANALRMIEAGLNPLNETARKAFRWMDKEGQERDFKGNLVIRIDGNSTPLGKDAGSGNVSGETKTCSKCGGKEHGKGEKCPVDLAGQAQKRREDALKKLNALDVKLQGQMSASIASQNKQLENSLKDLDEAVNAGIISQKDAAIKRQALIDQNTENVYKMILGADPVDALNALGKLQEIRDNELASHKKLLDNKSISYEEYLRRVNDTEQNYSQIADVTNGLGSFKSNQLSNSFAGASNSPFSVFDALEQEKANELQNYQSEKLRIDGIADLKERHKQMEALTEGHQRRMTAIEKRYSDARMSIADDMYGGFSSAMALFGQENSKAMEAAFIAHRAFAIGQATVNMYTAASDAWKDPTNVTTGQKMAAAALAVAQNMANISGIKATSISGMAHEGIDNIPREGTWLLDKGERVVDERTNGDLKEFLSNQKSGESNVAPIEVHAPLHIAGNVNSADKMVMDAIKRHAHFVAQAVQDANRRRM</sequence>
<dbReference type="SUPFAM" id="SSF58104">
    <property type="entry name" value="Methyl-accepting chemotaxis protein (MCP) signaling domain"/>
    <property type="match status" value="1"/>
</dbReference>
<accession>A0A5T3N3H3</accession>
<dbReference type="AlphaFoldDB" id="A0A5T3N3H3"/>
<feature type="region of interest" description="Disordered" evidence="2">
    <location>
        <begin position="394"/>
        <end position="422"/>
    </location>
</feature>
<gene>
    <name evidence="3" type="ORF">EJS11_10755</name>
</gene>
<evidence type="ECO:0000256" key="2">
    <source>
        <dbReference type="SAM" id="MobiDB-lite"/>
    </source>
</evidence>
<feature type="coiled-coil region" evidence="1">
    <location>
        <begin position="588"/>
        <end position="632"/>
    </location>
</feature>
<feature type="compositionally biased region" description="Polar residues" evidence="2">
    <location>
        <begin position="400"/>
        <end position="409"/>
    </location>
</feature>
<protein>
    <submittedName>
        <fullName evidence="3">Uncharacterized protein</fullName>
    </submittedName>
</protein>
<name>A0A5T3N3H3_SALER</name>
<keyword evidence="1" id="KW-0175">Coiled coil</keyword>
<feature type="compositionally biased region" description="Basic and acidic residues" evidence="2">
    <location>
        <begin position="413"/>
        <end position="422"/>
    </location>
</feature>